<dbReference type="GO" id="GO:0046872">
    <property type="term" value="F:metal ion binding"/>
    <property type="evidence" value="ECO:0007669"/>
    <property type="project" value="UniProtKB-UniRule"/>
</dbReference>
<keyword evidence="4 6" id="KW-0408">Iron</keyword>
<gene>
    <name evidence="9" type="ORF">SAMN05421880_13411</name>
</gene>
<dbReference type="PIRSF" id="PIRSF000139">
    <property type="entry name" value="Glc_ox_4Fe-4S"/>
    <property type="match status" value="1"/>
</dbReference>
<organism evidence="9 10">
    <name type="scientific">Nitrosomonas nitrosa</name>
    <dbReference type="NCBI Taxonomy" id="52442"/>
    <lineage>
        <taxon>Bacteria</taxon>
        <taxon>Pseudomonadati</taxon>
        <taxon>Pseudomonadota</taxon>
        <taxon>Betaproteobacteria</taxon>
        <taxon>Nitrosomonadales</taxon>
        <taxon>Nitrosomonadaceae</taxon>
        <taxon>Nitrosomonas</taxon>
    </lineage>
</organism>
<dbReference type="Pfam" id="PF02754">
    <property type="entry name" value="CCG"/>
    <property type="match status" value="2"/>
</dbReference>
<dbReference type="EMBL" id="FOUF01000034">
    <property type="protein sequence ID" value="SFM79143.1"/>
    <property type="molecule type" value="Genomic_DNA"/>
</dbReference>
<dbReference type="InterPro" id="IPR017896">
    <property type="entry name" value="4Fe4S_Fe-S-bd"/>
</dbReference>
<keyword evidence="2 6" id="KW-0479">Metal-binding</keyword>
<feature type="domain" description="4Fe-4S ferredoxin-type" evidence="8">
    <location>
        <begin position="83"/>
        <end position="114"/>
    </location>
</feature>
<keyword evidence="3" id="KW-0677">Repeat</keyword>
<feature type="domain" description="4Fe-4S ferredoxin-type" evidence="8">
    <location>
        <begin position="32"/>
        <end position="61"/>
    </location>
</feature>
<proteinExistence type="predicted"/>
<dbReference type="SUPFAM" id="SSF46548">
    <property type="entry name" value="alpha-helical ferredoxin"/>
    <property type="match status" value="1"/>
</dbReference>
<evidence type="ECO:0000256" key="6">
    <source>
        <dbReference type="PIRNR" id="PIRNR000139"/>
    </source>
</evidence>
<evidence type="ECO:0000313" key="10">
    <source>
        <dbReference type="Proteomes" id="UP000199561"/>
    </source>
</evidence>
<reference evidence="9 10" key="1">
    <citation type="submission" date="2016-10" db="EMBL/GenBank/DDBJ databases">
        <authorList>
            <person name="de Groot N.N."/>
        </authorList>
    </citation>
    <scope>NUCLEOTIDE SEQUENCE [LARGE SCALE GENOMIC DNA]</scope>
    <source>
        <strain evidence="9 10">Nm146</strain>
    </source>
</reference>
<evidence type="ECO:0000259" key="8">
    <source>
        <dbReference type="PROSITE" id="PS51379"/>
    </source>
</evidence>
<dbReference type="InterPro" id="IPR004017">
    <property type="entry name" value="Cys_rich_dom"/>
</dbReference>
<comment type="function">
    <text evidence="6">Component of a complex that catalyzes the oxidation of glycolate to glyoxylate.</text>
</comment>
<dbReference type="GO" id="GO:0051539">
    <property type="term" value="F:4 iron, 4 sulfur cluster binding"/>
    <property type="evidence" value="ECO:0007669"/>
    <property type="project" value="UniProtKB-UniRule"/>
</dbReference>
<sequence>MQYKRNNRDIQKELGLPNQNQNDDTLIESARANLLAEANRCVSCGLCLPHCPTYRITLSEADSPRGRIAMISGVANERIPMNDRFKLHIDRCLTCRACEVACPNHVAFGRIIDEARSLVSVSSVDLSEKEVDQKKRGLRAVLEHVFIAKPSRFDLIRPFIRLFQITGLQTGLQRLGFVKGTPFALLLSKLPSVHRYRYKWRAVYPAVGVQRGAVALFLGCVARLIDTETNLAAIFVLNHLGYTVHIPRTQTCCGALYQHSGRMEEAKALILQNKQAFADLKIDAIISTASGCGAHLVERSAQQPMEGFSAPVMDINQFLVEQDWSDVSFAPLPKKVAVHDPCTLRNVLRAASLPYQLLSHIPEIEVVALAGNHQCCGAAGTYFLDQPEIAESLLNEKIAALTRLHARYLVTSNIGCALHIASGLQHQKRQGCVIEVLHPVTLLARQMAIP</sequence>
<comment type="catalytic activity">
    <reaction evidence="6">
        <text>glycolate + A = glyoxylate + AH2</text>
        <dbReference type="Rhea" id="RHEA:21264"/>
        <dbReference type="ChEBI" id="CHEBI:13193"/>
        <dbReference type="ChEBI" id="CHEBI:17499"/>
        <dbReference type="ChEBI" id="CHEBI:29805"/>
        <dbReference type="ChEBI" id="CHEBI:36655"/>
        <dbReference type="EC" id="1.1.99.14"/>
    </reaction>
</comment>
<dbReference type="GO" id="GO:0019154">
    <property type="term" value="F:glycolate dehydrogenase activity"/>
    <property type="evidence" value="ECO:0007669"/>
    <property type="project" value="UniProtKB-EC"/>
</dbReference>
<dbReference type="EC" id="1.1.99.14" evidence="6"/>
<evidence type="ECO:0000256" key="4">
    <source>
        <dbReference type="ARBA" id="ARBA00023004"/>
    </source>
</evidence>
<evidence type="ECO:0000256" key="2">
    <source>
        <dbReference type="ARBA" id="ARBA00022723"/>
    </source>
</evidence>
<evidence type="ECO:0000256" key="5">
    <source>
        <dbReference type="ARBA" id="ARBA00023014"/>
    </source>
</evidence>
<dbReference type="Pfam" id="PF13183">
    <property type="entry name" value="Fer4_8"/>
    <property type="match status" value="1"/>
</dbReference>
<feature type="compositionally biased region" description="Basic and acidic residues" evidence="7">
    <location>
        <begin position="1"/>
        <end position="12"/>
    </location>
</feature>
<comment type="cofactor">
    <cofactor evidence="6">
        <name>[4Fe-4S] cluster</name>
        <dbReference type="ChEBI" id="CHEBI:49883"/>
    </cofactor>
    <text evidence="6">Binds 2 [4Fe-4S] clusters.</text>
</comment>
<accession>A0A1I4TRH5</accession>
<dbReference type="Proteomes" id="UP000199561">
    <property type="component" value="Unassembled WGS sequence"/>
</dbReference>
<dbReference type="PANTHER" id="PTHR32479:SF17">
    <property type="entry name" value="GLYCOLATE OXIDASE IRON-SULFUR SUBUNIT"/>
    <property type="match status" value="1"/>
</dbReference>
<evidence type="ECO:0000256" key="3">
    <source>
        <dbReference type="ARBA" id="ARBA00022737"/>
    </source>
</evidence>
<keyword evidence="1 6" id="KW-0004">4Fe-4S</keyword>
<comment type="catalytic activity">
    <reaction evidence="6">
        <text>(R)-lactate + A = pyruvate + AH2</text>
        <dbReference type="Rhea" id="RHEA:15089"/>
        <dbReference type="ChEBI" id="CHEBI:13193"/>
        <dbReference type="ChEBI" id="CHEBI:15361"/>
        <dbReference type="ChEBI" id="CHEBI:16004"/>
        <dbReference type="ChEBI" id="CHEBI:17499"/>
    </reaction>
</comment>
<keyword evidence="6" id="KW-0813">Transport</keyword>
<dbReference type="InterPro" id="IPR017900">
    <property type="entry name" value="4Fe4S_Fe_S_CS"/>
</dbReference>
<dbReference type="PROSITE" id="PS51379">
    <property type="entry name" value="4FE4S_FER_2"/>
    <property type="match status" value="2"/>
</dbReference>
<protein>
    <recommendedName>
        <fullName evidence="6">Glycolate oxidase iron-sulfur subunit</fullName>
        <ecNumber evidence="6">1.1.99.14</ecNumber>
    </recommendedName>
</protein>
<dbReference type="InterPro" id="IPR009051">
    <property type="entry name" value="Helical_ferredxn"/>
</dbReference>
<evidence type="ECO:0000256" key="7">
    <source>
        <dbReference type="SAM" id="MobiDB-lite"/>
    </source>
</evidence>
<evidence type="ECO:0000313" key="9">
    <source>
        <dbReference type="EMBL" id="SFM79143.1"/>
    </source>
</evidence>
<dbReference type="RefSeq" id="WP_090671763.1">
    <property type="nucleotide sequence ID" value="NZ_FOUF01000034.1"/>
</dbReference>
<dbReference type="PANTHER" id="PTHR32479">
    <property type="entry name" value="GLYCOLATE OXIDASE IRON-SULFUR SUBUNIT"/>
    <property type="match status" value="1"/>
</dbReference>
<dbReference type="PROSITE" id="PS00198">
    <property type="entry name" value="4FE4S_FER_1"/>
    <property type="match status" value="2"/>
</dbReference>
<keyword evidence="5 6" id="KW-0411">Iron-sulfur</keyword>
<feature type="region of interest" description="Disordered" evidence="7">
    <location>
        <begin position="1"/>
        <end position="22"/>
    </location>
</feature>
<name>A0A1I4TRH5_9PROT</name>
<dbReference type="Gene3D" id="1.10.1060.10">
    <property type="entry name" value="Alpha-helical ferredoxin"/>
    <property type="match status" value="1"/>
</dbReference>
<keyword evidence="10" id="KW-1185">Reference proteome</keyword>
<dbReference type="AlphaFoldDB" id="A0A1I4TRH5"/>
<evidence type="ECO:0000256" key="1">
    <source>
        <dbReference type="ARBA" id="ARBA00022485"/>
    </source>
</evidence>
<dbReference type="InterPro" id="IPR012257">
    <property type="entry name" value="Glc_ox_4Fe-4S"/>
</dbReference>
<dbReference type="STRING" id="52442.SAMN05421880_13411"/>
<keyword evidence="6" id="KW-0249">Electron transport</keyword>